<evidence type="ECO:0000256" key="1">
    <source>
        <dbReference type="ARBA" id="ARBA00004651"/>
    </source>
</evidence>
<evidence type="ECO:0000256" key="3">
    <source>
        <dbReference type="ARBA" id="ARBA00022692"/>
    </source>
</evidence>
<keyword evidence="2" id="KW-1003">Cell membrane</keyword>
<proteinExistence type="predicted"/>
<evidence type="ECO:0000256" key="4">
    <source>
        <dbReference type="ARBA" id="ARBA00022989"/>
    </source>
</evidence>
<feature type="transmembrane region" description="Helical" evidence="6">
    <location>
        <begin position="36"/>
        <end position="54"/>
    </location>
</feature>
<reference evidence="8" key="1">
    <citation type="journal article" date="2019" name="Int. J. Syst. Evol. Microbiol.">
        <title>The Global Catalogue of Microorganisms (GCM) 10K type strain sequencing project: providing services to taxonomists for standard genome sequencing and annotation.</title>
        <authorList>
            <consortium name="The Broad Institute Genomics Platform"/>
            <consortium name="The Broad Institute Genome Sequencing Center for Infectious Disease"/>
            <person name="Wu L."/>
            <person name="Ma J."/>
        </authorList>
    </citation>
    <scope>NUCLEOTIDE SEQUENCE [LARGE SCALE GENOMIC DNA]</scope>
    <source>
        <strain evidence="8">CCUG 55250</strain>
    </source>
</reference>
<dbReference type="PANTHER" id="PTHR30250">
    <property type="entry name" value="PST FAMILY PREDICTED COLANIC ACID TRANSPORTER"/>
    <property type="match status" value="1"/>
</dbReference>
<sequence>MLGVLLSVQVIVALAGLAYGKLTALYIPPDEFGTYSLLFAVMTLVHTTFIAPCIQSFKSTLAVANPQHTLRFYSQVLGGLYLLIVVVGSGWGWFTQNHTVILLIPAVIGQGLYALSNDYLNLTARHRFFALLQVLYAMGNVLLFWVLVVQAGQRNATGLWINLAILNLLLAGLALWTARRVWRANPSSGKEGEAYPYLRNLIRYSAPLLGLAFFNWIVNYADRYLIGYFLTKAEVGYYSTGYSVGSRMLLLAAPFTAQLTPLVFQARSQQKAASSVNKTVIAYLKIYGLLAATACFVFFVLHDWFGSVLLSEQYRPAFLIAPMIAGGYLFLTGIHLLEVKFYVYGYTKLILFHNVIGAFLNLVFGWFFIPYFGIIGAAMATILCFMIQFCIVLYLFLKK</sequence>
<feature type="transmembrane region" description="Helical" evidence="6">
    <location>
        <begin position="128"/>
        <end position="147"/>
    </location>
</feature>
<dbReference type="EMBL" id="JBHSMA010000002">
    <property type="protein sequence ID" value="MFC5409150.1"/>
    <property type="molecule type" value="Genomic_DNA"/>
</dbReference>
<keyword evidence="4 6" id="KW-1133">Transmembrane helix</keyword>
<feature type="transmembrane region" description="Helical" evidence="6">
    <location>
        <begin position="349"/>
        <end position="369"/>
    </location>
</feature>
<evidence type="ECO:0000256" key="5">
    <source>
        <dbReference type="ARBA" id="ARBA00023136"/>
    </source>
</evidence>
<protein>
    <submittedName>
        <fullName evidence="7">Lipopolysaccharide biosynthesis protein</fullName>
    </submittedName>
</protein>
<evidence type="ECO:0000256" key="6">
    <source>
        <dbReference type="SAM" id="Phobius"/>
    </source>
</evidence>
<accession>A0ABW0I6K2</accession>
<dbReference type="Proteomes" id="UP001596106">
    <property type="component" value="Unassembled WGS sequence"/>
</dbReference>
<evidence type="ECO:0000256" key="2">
    <source>
        <dbReference type="ARBA" id="ARBA00022475"/>
    </source>
</evidence>
<gene>
    <name evidence="7" type="ORF">ACFPMF_07530</name>
</gene>
<keyword evidence="3 6" id="KW-0812">Transmembrane</keyword>
<dbReference type="PANTHER" id="PTHR30250:SF11">
    <property type="entry name" value="O-ANTIGEN TRANSPORTER-RELATED"/>
    <property type="match status" value="1"/>
</dbReference>
<feature type="transmembrane region" description="Helical" evidence="6">
    <location>
        <begin position="317"/>
        <end position="337"/>
    </location>
</feature>
<organism evidence="7 8">
    <name type="scientific">Larkinella bovis</name>
    <dbReference type="NCBI Taxonomy" id="683041"/>
    <lineage>
        <taxon>Bacteria</taxon>
        <taxon>Pseudomonadati</taxon>
        <taxon>Bacteroidota</taxon>
        <taxon>Cytophagia</taxon>
        <taxon>Cytophagales</taxon>
        <taxon>Spirosomataceae</taxon>
        <taxon>Larkinella</taxon>
    </lineage>
</organism>
<feature type="transmembrane region" description="Helical" evidence="6">
    <location>
        <begin position="284"/>
        <end position="305"/>
    </location>
</feature>
<comment type="subcellular location">
    <subcellularLocation>
        <location evidence="1">Cell membrane</location>
        <topology evidence="1">Multi-pass membrane protein</topology>
    </subcellularLocation>
</comment>
<evidence type="ECO:0000313" key="7">
    <source>
        <dbReference type="EMBL" id="MFC5409150.1"/>
    </source>
</evidence>
<dbReference type="InterPro" id="IPR050833">
    <property type="entry name" value="Poly_Biosynth_Transport"/>
</dbReference>
<name>A0ABW0I6K2_9BACT</name>
<dbReference type="RefSeq" id="WP_379842789.1">
    <property type="nucleotide sequence ID" value="NZ_JBHSMA010000002.1"/>
</dbReference>
<dbReference type="Pfam" id="PF13440">
    <property type="entry name" value="Polysacc_synt_3"/>
    <property type="match status" value="1"/>
</dbReference>
<feature type="transmembrane region" description="Helical" evidence="6">
    <location>
        <begin position="159"/>
        <end position="181"/>
    </location>
</feature>
<feature type="transmembrane region" description="Helical" evidence="6">
    <location>
        <begin position="201"/>
        <end position="221"/>
    </location>
</feature>
<evidence type="ECO:0000313" key="8">
    <source>
        <dbReference type="Proteomes" id="UP001596106"/>
    </source>
</evidence>
<feature type="transmembrane region" description="Helical" evidence="6">
    <location>
        <begin position="241"/>
        <end position="264"/>
    </location>
</feature>
<keyword evidence="5 6" id="KW-0472">Membrane</keyword>
<feature type="transmembrane region" description="Helical" evidence="6">
    <location>
        <begin position="100"/>
        <end position="116"/>
    </location>
</feature>
<feature type="transmembrane region" description="Helical" evidence="6">
    <location>
        <begin position="75"/>
        <end position="94"/>
    </location>
</feature>
<feature type="transmembrane region" description="Helical" evidence="6">
    <location>
        <begin position="375"/>
        <end position="397"/>
    </location>
</feature>
<comment type="caution">
    <text evidence="7">The sequence shown here is derived from an EMBL/GenBank/DDBJ whole genome shotgun (WGS) entry which is preliminary data.</text>
</comment>
<keyword evidence="8" id="KW-1185">Reference proteome</keyword>